<keyword evidence="3" id="KW-1185">Reference proteome</keyword>
<evidence type="ECO:0000256" key="1">
    <source>
        <dbReference type="SAM" id="MobiDB-lite"/>
    </source>
</evidence>
<accession>A0A6G1HZ99</accession>
<sequence>MLRIQHHPQKKTGAMNPVYPCRPQKTTRPSPCSPVSTHAHTPGMPPPNAPKMPQTNAHSPEHPSPNKP</sequence>
<name>A0A6G1HZ99_9PEZI</name>
<dbReference type="AlphaFoldDB" id="A0A6G1HZ99"/>
<proteinExistence type="predicted"/>
<gene>
    <name evidence="2" type="ORF">EJ06DRAFT_529304</name>
</gene>
<dbReference type="Proteomes" id="UP000799640">
    <property type="component" value="Unassembled WGS sequence"/>
</dbReference>
<evidence type="ECO:0000313" key="3">
    <source>
        <dbReference type="Proteomes" id="UP000799640"/>
    </source>
</evidence>
<reference evidence="2" key="1">
    <citation type="journal article" date="2020" name="Stud. Mycol.">
        <title>101 Dothideomycetes genomes: a test case for predicting lifestyles and emergence of pathogens.</title>
        <authorList>
            <person name="Haridas S."/>
            <person name="Albert R."/>
            <person name="Binder M."/>
            <person name="Bloem J."/>
            <person name="Labutti K."/>
            <person name="Salamov A."/>
            <person name="Andreopoulos B."/>
            <person name="Baker S."/>
            <person name="Barry K."/>
            <person name="Bills G."/>
            <person name="Bluhm B."/>
            <person name="Cannon C."/>
            <person name="Castanera R."/>
            <person name="Culley D."/>
            <person name="Daum C."/>
            <person name="Ezra D."/>
            <person name="Gonzalez J."/>
            <person name="Henrissat B."/>
            <person name="Kuo A."/>
            <person name="Liang C."/>
            <person name="Lipzen A."/>
            <person name="Lutzoni F."/>
            <person name="Magnuson J."/>
            <person name="Mondo S."/>
            <person name="Nolan M."/>
            <person name="Ohm R."/>
            <person name="Pangilinan J."/>
            <person name="Park H.-J."/>
            <person name="Ramirez L."/>
            <person name="Alfaro M."/>
            <person name="Sun H."/>
            <person name="Tritt A."/>
            <person name="Yoshinaga Y."/>
            <person name="Zwiers L.-H."/>
            <person name="Turgeon B."/>
            <person name="Goodwin S."/>
            <person name="Spatafora J."/>
            <person name="Crous P."/>
            <person name="Grigoriev I."/>
        </authorList>
    </citation>
    <scope>NUCLEOTIDE SEQUENCE</scope>
    <source>
        <strain evidence="2">CBS 262.69</strain>
    </source>
</reference>
<evidence type="ECO:0000313" key="2">
    <source>
        <dbReference type="EMBL" id="KAF2401157.1"/>
    </source>
</evidence>
<dbReference type="EMBL" id="ML996693">
    <property type="protein sequence ID" value="KAF2401157.1"/>
    <property type="molecule type" value="Genomic_DNA"/>
</dbReference>
<organism evidence="2 3">
    <name type="scientific">Trichodelitschia bisporula</name>
    <dbReference type="NCBI Taxonomy" id="703511"/>
    <lineage>
        <taxon>Eukaryota</taxon>
        <taxon>Fungi</taxon>
        <taxon>Dikarya</taxon>
        <taxon>Ascomycota</taxon>
        <taxon>Pezizomycotina</taxon>
        <taxon>Dothideomycetes</taxon>
        <taxon>Dothideomycetes incertae sedis</taxon>
        <taxon>Phaeotrichales</taxon>
        <taxon>Phaeotrichaceae</taxon>
        <taxon>Trichodelitschia</taxon>
    </lineage>
</organism>
<feature type="compositionally biased region" description="Polar residues" evidence="1">
    <location>
        <begin position="24"/>
        <end position="39"/>
    </location>
</feature>
<feature type="region of interest" description="Disordered" evidence="1">
    <location>
        <begin position="1"/>
        <end position="68"/>
    </location>
</feature>
<feature type="compositionally biased region" description="Basic residues" evidence="1">
    <location>
        <begin position="1"/>
        <end position="10"/>
    </location>
</feature>
<protein>
    <submittedName>
        <fullName evidence="2">Uncharacterized protein</fullName>
    </submittedName>
</protein>